<protein>
    <recommendedName>
        <fullName evidence="2">C2 domain-containing protein</fullName>
    </recommendedName>
</protein>
<dbReference type="SUPFAM" id="SSF49562">
    <property type="entry name" value="C2 domain (Calcium/lipid-binding domain, CaLB)"/>
    <property type="match status" value="1"/>
</dbReference>
<feature type="compositionally biased region" description="Basic and acidic residues" evidence="1">
    <location>
        <begin position="169"/>
        <end position="184"/>
    </location>
</feature>
<reference evidence="3 4" key="1">
    <citation type="journal article" date="2021" name="Commun. Biol.">
        <title>The genome of Shorea leprosula (Dipterocarpaceae) highlights the ecological relevance of drought in aseasonal tropical rainforests.</title>
        <authorList>
            <person name="Ng K.K.S."/>
            <person name="Kobayashi M.J."/>
            <person name="Fawcett J.A."/>
            <person name="Hatakeyama M."/>
            <person name="Paape T."/>
            <person name="Ng C.H."/>
            <person name="Ang C.C."/>
            <person name="Tnah L.H."/>
            <person name="Lee C.T."/>
            <person name="Nishiyama T."/>
            <person name="Sese J."/>
            <person name="O'Brien M.J."/>
            <person name="Copetti D."/>
            <person name="Mohd Noor M.I."/>
            <person name="Ong R.C."/>
            <person name="Putra M."/>
            <person name="Sireger I.Z."/>
            <person name="Indrioko S."/>
            <person name="Kosugi Y."/>
            <person name="Izuno A."/>
            <person name="Isagi Y."/>
            <person name="Lee S.L."/>
            <person name="Shimizu K.K."/>
        </authorList>
    </citation>
    <scope>NUCLEOTIDE SEQUENCE [LARGE SCALE GENOMIC DNA]</scope>
    <source>
        <strain evidence="3">214</strain>
    </source>
</reference>
<dbReference type="Gene3D" id="2.60.40.150">
    <property type="entry name" value="C2 domain"/>
    <property type="match status" value="1"/>
</dbReference>
<evidence type="ECO:0000313" key="4">
    <source>
        <dbReference type="Proteomes" id="UP001054252"/>
    </source>
</evidence>
<dbReference type="Proteomes" id="UP001054252">
    <property type="component" value="Unassembled WGS sequence"/>
</dbReference>
<feature type="compositionally biased region" description="Basic residues" evidence="1">
    <location>
        <begin position="366"/>
        <end position="379"/>
    </location>
</feature>
<dbReference type="EMBL" id="BPVZ01000026">
    <property type="protein sequence ID" value="GKV07058.1"/>
    <property type="molecule type" value="Genomic_DNA"/>
</dbReference>
<comment type="caution">
    <text evidence="3">The sequence shown here is derived from an EMBL/GenBank/DDBJ whole genome shotgun (WGS) entry which is preliminary data.</text>
</comment>
<feature type="domain" description="C2" evidence="2">
    <location>
        <begin position="1"/>
        <end position="116"/>
    </location>
</feature>
<dbReference type="InterPro" id="IPR000008">
    <property type="entry name" value="C2_dom"/>
</dbReference>
<dbReference type="CDD" id="cd04051">
    <property type="entry name" value="C2_SRC2_like"/>
    <property type="match status" value="1"/>
</dbReference>
<sequence length="401" mass="44592">MAPTAHSSRVLEIDLINAQDLAPMSKSMKTYAVAWVEPDPERKLATGVDQMGHINPMWNDRLMFRVDDKFLHCEDAEIVIEIYTAAWVKDALIGYVRVLLNDLFRLRSSRDTKVNNSTMRIVSLQVRRPNGRPQGMLNMGVALLESTMRSMPIYTELSESSSIDYTSIDESKGSNKTKHNDNKNKKNQNRKKQNGTPKLCRSQSDRTDLTTDEYARNIGSIINGGSIVNAGSSVVNAESMCNGSMVKCGGSMVNGESLCNSDVGPSASVVAAAIAKGLLRSPIQDDKPSEAKTLLKEWTKKEKQEDLSMKLERWRPDIPPLPNHQYRSVNLSKRRNSHKKKDNRGLFSCFGTVFGCEISITCGGASKRKKRHGSGKKRNGNGNNKVCHLSSVEDNYSQSYV</sequence>
<organism evidence="3 4">
    <name type="scientific">Rubroshorea leprosula</name>
    <dbReference type="NCBI Taxonomy" id="152421"/>
    <lineage>
        <taxon>Eukaryota</taxon>
        <taxon>Viridiplantae</taxon>
        <taxon>Streptophyta</taxon>
        <taxon>Embryophyta</taxon>
        <taxon>Tracheophyta</taxon>
        <taxon>Spermatophyta</taxon>
        <taxon>Magnoliopsida</taxon>
        <taxon>eudicotyledons</taxon>
        <taxon>Gunneridae</taxon>
        <taxon>Pentapetalae</taxon>
        <taxon>rosids</taxon>
        <taxon>malvids</taxon>
        <taxon>Malvales</taxon>
        <taxon>Dipterocarpaceae</taxon>
        <taxon>Rubroshorea</taxon>
    </lineage>
</organism>
<gene>
    <name evidence="3" type="ORF">SLEP1_g18865</name>
</gene>
<feature type="region of interest" description="Disordered" evidence="1">
    <location>
        <begin position="366"/>
        <end position="388"/>
    </location>
</feature>
<evidence type="ECO:0000259" key="2">
    <source>
        <dbReference type="PROSITE" id="PS50004"/>
    </source>
</evidence>
<dbReference type="AlphaFoldDB" id="A0AAV5JAS2"/>
<dbReference type="InterPro" id="IPR035892">
    <property type="entry name" value="C2_domain_sf"/>
</dbReference>
<keyword evidence="4" id="KW-1185">Reference proteome</keyword>
<dbReference type="GO" id="GO:0006952">
    <property type="term" value="P:defense response"/>
    <property type="evidence" value="ECO:0007669"/>
    <property type="project" value="InterPro"/>
</dbReference>
<dbReference type="PANTHER" id="PTHR32246:SF103">
    <property type="entry name" value="CALCIUM-DEPENDENT LIPID-BINDING (CALB DOMAIN) FAMILY PROTEIN"/>
    <property type="match status" value="1"/>
</dbReference>
<name>A0AAV5JAS2_9ROSI</name>
<proteinExistence type="predicted"/>
<evidence type="ECO:0000256" key="1">
    <source>
        <dbReference type="SAM" id="MobiDB-lite"/>
    </source>
</evidence>
<feature type="region of interest" description="Disordered" evidence="1">
    <location>
        <begin position="165"/>
        <end position="208"/>
    </location>
</feature>
<dbReference type="SMART" id="SM00239">
    <property type="entry name" value="C2"/>
    <property type="match status" value="1"/>
</dbReference>
<dbReference type="Pfam" id="PF00168">
    <property type="entry name" value="C2"/>
    <property type="match status" value="1"/>
</dbReference>
<dbReference type="PROSITE" id="PS50004">
    <property type="entry name" value="C2"/>
    <property type="match status" value="1"/>
</dbReference>
<accession>A0AAV5JAS2</accession>
<dbReference type="PANTHER" id="PTHR32246">
    <property type="entry name" value="INGRESSION PROTEIN FIC1"/>
    <property type="match status" value="1"/>
</dbReference>
<dbReference type="InterPro" id="IPR044750">
    <property type="entry name" value="C2_SRC2/BAP"/>
</dbReference>
<evidence type="ECO:0000313" key="3">
    <source>
        <dbReference type="EMBL" id="GKV07058.1"/>
    </source>
</evidence>